<keyword evidence="3" id="KW-1185">Reference proteome</keyword>
<keyword evidence="1" id="KW-0472">Membrane</keyword>
<dbReference type="SUPFAM" id="SSF56112">
    <property type="entry name" value="Protein kinase-like (PK-like)"/>
    <property type="match status" value="1"/>
</dbReference>
<evidence type="ECO:0000313" key="3">
    <source>
        <dbReference type="Proteomes" id="UP000023152"/>
    </source>
</evidence>
<feature type="non-terminal residue" evidence="2">
    <location>
        <position position="1"/>
    </location>
</feature>
<dbReference type="OrthoDB" id="10252171at2759"/>
<evidence type="ECO:0008006" key="4">
    <source>
        <dbReference type="Google" id="ProtNLM"/>
    </source>
</evidence>
<dbReference type="Gene3D" id="1.10.510.10">
    <property type="entry name" value="Transferase(Phosphotransferase) domain 1"/>
    <property type="match status" value="1"/>
</dbReference>
<keyword evidence="1" id="KW-1133">Transmembrane helix</keyword>
<dbReference type="Proteomes" id="UP000023152">
    <property type="component" value="Unassembled WGS sequence"/>
</dbReference>
<dbReference type="EMBL" id="ASPP01013972">
    <property type="protein sequence ID" value="ETO19148.1"/>
    <property type="molecule type" value="Genomic_DNA"/>
</dbReference>
<protein>
    <recommendedName>
        <fullName evidence="4">Protein kinase domain-containing protein</fullName>
    </recommendedName>
</protein>
<sequence length="155" mass="17808">VLAFELLSGQRCFHPSNEESLRNCIEQGQWRFPKDFAISLFAKHFVCSLLQVDPGARPSTKRALKLPGLLLLIYSFLMIITSSVTMMPLLLPLPLPLPYKRGYLKSGAKKLPHKIISEICWERDYKSNFKNMGIFSVVHMFGVEMLQVVDKFEYL</sequence>
<feature type="transmembrane region" description="Helical" evidence="1">
    <location>
        <begin position="69"/>
        <end position="91"/>
    </location>
</feature>
<accession>X6MZR8</accession>
<evidence type="ECO:0000256" key="1">
    <source>
        <dbReference type="SAM" id="Phobius"/>
    </source>
</evidence>
<gene>
    <name evidence="2" type="ORF">RFI_18083</name>
</gene>
<name>X6MZR8_RETFI</name>
<keyword evidence="1" id="KW-0812">Transmembrane</keyword>
<dbReference type="AlphaFoldDB" id="X6MZR8"/>
<evidence type="ECO:0000313" key="2">
    <source>
        <dbReference type="EMBL" id="ETO19148.1"/>
    </source>
</evidence>
<comment type="caution">
    <text evidence="2">The sequence shown here is derived from an EMBL/GenBank/DDBJ whole genome shotgun (WGS) entry which is preliminary data.</text>
</comment>
<proteinExistence type="predicted"/>
<reference evidence="2 3" key="1">
    <citation type="journal article" date="2013" name="Curr. Biol.">
        <title>The Genome of the Foraminiferan Reticulomyxa filosa.</title>
        <authorList>
            <person name="Glockner G."/>
            <person name="Hulsmann N."/>
            <person name="Schleicher M."/>
            <person name="Noegel A.A."/>
            <person name="Eichinger L."/>
            <person name="Gallinger C."/>
            <person name="Pawlowski J."/>
            <person name="Sierra R."/>
            <person name="Euteneuer U."/>
            <person name="Pillet L."/>
            <person name="Moustafa A."/>
            <person name="Platzer M."/>
            <person name="Groth M."/>
            <person name="Szafranski K."/>
            <person name="Schliwa M."/>
        </authorList>
    </citation>
    <scope>NUCLEOTIDE SEQUENCE [LARGE SCALE GENOMIC DNA]</scope>
</reference>
<dbReference type="InterPro" id="IPR011009">
    <property type="entry name" value="Kinase-like_dom_sf"/>
</dbReference>
<organism evidence="2 3">
    <name type="scientific">Reticulomyxa filosa</name>
    <dbReference type="NCBI Taxonomy" id="46433"/>
    <lineage>
        <taxon>Eukaryota</taxon>
        <taxon>Sar</taxon>
        <taxon>Rhizaria</taxon>
        <taxon>Retaria</taxon>
        <taxon>Foraminifera</taxon>
        <taxon>Monothalamids</taxon>
        <taxon>Reticulomyxidae</taxon>
        <taxon>Reticulomyxa</taxon>
    </lineage>
</organism>